<organism evidence="1 2">
    <name type="scientific">Streptomyces bluensis</name>
    <dbReference type="NCBI Taxonomy" id="33897"/>
    <lineage>
        <taxon>Bacteria</taxon>
        <taxon>Bacillati</taxon>
        <taxon>Actinomycetota</taxon>
        <taxon>Actinomycetes</taxon>
        <taxon>Kitasatosporales</taxon>
        <taxon>Streptomycetaceae</taxon>
        <taxon>Streptomyces</taxon>
    </lineage>
</organism>
<proteinExistence type="predicted"/>
<reference evidence="1 2" key="1">
    <citation type="submission" date="2024-10" db="EMBL/GenBank/DDBJ databases">
        <title>The Natural Products Discovery Center: Release of the First 8490 Sequenced Strains for Exploring Actinobacteria Biosynthetic Diversity.</title>
        <authorList>
            <person name="Kalkreuter E."/>
            <person name="Kautsar S.A."/>
            <person name="Yang D."/>
            <person name="Bader C.D."/>
            <person name="Teijaro C.N."/>
            <person name="Fluegel L."/>
            <person name="Davis C.M."/>
            <person name="Simpson J.R."/>
            <person name="Lauterbach L."/>
            <person name="Steele A.D."/>
            <person name="Gui C."/>
            <person name="Meng S."/>
            <person name="Li G."/>
            <person name="Viehrig K."/>
            <person name="Ye F."/>
            <person name="Su P."/>
            <person name="Kiefer A.F."/>
            <person name="Nichols A."/>
            <person name="Cepeda A.J."/>
            <person name="Yan W."/>
            <person name="Fan B."/>
            <person name="Jiang Y."/>
            <person name="Adhikari A."/>
            <person name="Zheng C.-J."/>
            <person name="Schuster L."/>
            <person name="Cowan T.M."/>
            <person name="Smanski M.J."/>
            <person name="Chevrette M.G."/>
            <person name="De Carvalho L.P.S."/>
            <person name="Shen B."/>
        </authorList>
    </citation>
    <scope>NUCLEOTIDE SEQUENCE [LARGE SCALE GENOMIC DNA]</scope>
    <source>
        <strain evidence="1 2">NPDC001390</strain>
    </source>
</reference>
<comment type="caution">
    <text evidence="1">The sequence shown here is derived from an EMBL/GenBank/DDBJ whole genome shotgun (WGS) entry which is preliminary data.</text>
</comment>
<evidence type="ECO:0008006" key="3">
    <source>
        <dbReference type="Google" id="ProtNLM"/>
    </source>
</evidence>
<evidence type="ECO:0000313" key="1">
    <source>
        <dbReference type="EMBL" id="MFF4520447.1"/>
    </source>
</evidence>
<dbReference type="RefSeq" id="WP_387883087.1">
    <property type="nucleotide sequence ID" value="NZ_JBIAWJ010000001.1"/>
</dbReference>
<name>A0ABW6UAX1_9ACTN</name>
<sequence>MTSETRVTSVEEVENGFQRELDTDRWAAAETAYALAVRHRDGGNWDQSREWVQQCLRLLEGFPSDAEEQVATRRLSVGGVQLPTYLHEGVVRDRFGDIALTNDT</sequence>
<protein>
    <recommendedName>
        <fullName evidence="3">Tetratricopeptide repeat protein</fullName>
    </recommendedName>
</protein>
<dbReference type="Proteomes" id="UP001602058">
    <property type="component" value="Unassembled WGS sequence"/>
</dbReference>
<evidence type="ECO:0000313" key="2">
    <source>
        <dbReference type="Proteomes" id="UP001602058"/>
    </source>
</evidence>
<keyword evidence="2" id="KW-1185">Reference proteome</keyword>
<accession>A0ABW6UAX1</accession>
<dbReference type="EMBL" id="JBIAWJ010000001">
    <property type="protein sequence ID" value="MFF4520447.1"/>
    <property type="molecule type" value="Genomic_DNA"/>
</dbReference>
<gene>
    <name evidence="1" type="ORF">ACFY1D_03090</name>
</gene>